<evidence type="ECO:0000256" key="3">
    <source>
        <dbReference type="ARBA" id="ARBA00012513"/>
    </source>
</evidence>
<dbReference type="SMART" id="SM00220">
    <property type="entry name" value="S_TKc"/>
    <property type="match status" value="1"/>
</dbReference>
<evidence type="ECO:0000256" key="7">
    <source>
        <dbReference type="ARBA" id="ARBA00022777"/>
    </source>
</evidence>
<evidence type="ECO:0000256" key="11">
    <source>
        <dbReference type="PROSITE-ProRule" id="PRU10141"/>
    </source>
</evidence>
<dbReference type="Pfam" id="PF05461">
    <property type="entry name" value="ApoL"/>
    <property type="match status" value="1"/>
</dbReference>
<dbReference type="InterPro" id="IPR011009">
    <property type="entry name" value="Kinase-like_dom_sf"/>
</dbReference>
<evidence type="ECO:0000256" key="4">
    <source>
        <dbReference type="ARBA" id="ARBA00022527"/>
    </source>
</evidence>
<proteinExistence type="inferred from homology"/>
<evidence type="ECO:0000256" key="2">
    <source>
        <dbReference type="ARBA" id="ARBA00010886"/>
    </source>
</evidence>
<keyword evidence="13" id="KW-1133">Transmembrane helix</keyword>
<dbReference type="AlphaFoldDB" id="A0A6J2VT87"/>
<dbReference type="InterPro" id="IPR008271">
    <property type="entry name" value="Ser/Thr_kinase_AS"/>
</dbReference>
<feature type="region of interest" description="Disordered" evidence="12">
    <location>
        <begin position="1"/>
        <end position="23"/>
    </location>
</feature>
<dbReference type="GO" id="GO:0004674">
    <property type="term" value="F:protein serine/threonine kinase activity"/>
    <property type="evidence" value="ECO:0007669"/>
    <property type="project" value="UniProtKB-KW"/>
</dbReference>
<evidence type="ECO:0000313" key="15">
    <source>
        <dbReference type="Proteomes" id="UP000504632"/>
    </source>
</evidence>
<gene>
    <name evidence="16" type="primary">LOC115816457</name>
</gene>
<evidence type="ECO:0000256" key="1">
    <source>
        <dbReference type="ARBA" id="ARBA00010090"/>
    </source>
</evidence>
<evidence type="ECO:0000256" key="6">
    <source>
        <dbReference type="ARBA" id="ARBA00022741"/>
    </source>
</evidence>
<evidence type="ECO:0000256" key="8">
    <source>
        <dbReference type="ARBA" id="ARBA00022840"/>
    </source>
</evidence>
<dbReference type="InterPro" id="IPR017441">
    <property type="entry name" value="Protein_kinase_ATP_BS"/>
</dbReference>
<dbReference type="GO" id="GO:0006869">
    <property type="term" value="P:lipid transport"/>
    <property type="evidence" value="ECO:0007669"/>
    <property type="project" value="InterPro"/>
</dbReference>
<protein>
    <recommendedName>
        <fullName evidence="3">non-specific serine/threonine protein kinase</fullName>
        <ecNumber evidence="3">2.7.11.1</ecNumber>
    </recommendedName>
</protein>
<keyword evidence="13" id="KW-0812">Transmembrane</keyword>
<dbReference type="OrthoDB" id="6363454at2759"/>
<dbReference type="PROSITE" id="PS50011">
    <property type="entry name" value="PROTEIN_KINASE_DOM"/>
    <property type="match status" value="1"/>
</dbReference>
<dbReference type="GO" id="GO:0005524">
    <property type="term" value="F:ATP binding"/>
    <property type="evidence" value="ECO:0007669"/>
    <property type="project" value="UniProtKB-UniRule"/>
</dbReference>
<keyword evidence="6 11" id="KW-0547">Nucleotide-binding</keyword>
<feature type="transmembrane region" description="Helical" evidence="13">
    <location>
        <begin position="446"/>
        <end position="467"/>
    </location>
</feature>
<dbReference type="SUPFAM" id="SSF56112">
    <property type="entry name" value="Protein kinase-like (PK-like)"/>
    <property type="match status" value="1"/>
</dbReference>
<dbReference type="Pfam" id="PF00069">
    <property type="entry name" value="Pkinase"/>
    <property type="match status" value="1"/>
</dbReference>
<dbReference type="GeneID" id="115816457"/>
<evidence type="ECO:0000256" key="9">
    <source>
        <dbReference type="ARBA" id="ARBA00047899"/>
    </source>
</evidence>
<comment type="similarity">
    <text evidence="1">Belongs to the apolipoprotein L family.</text>
</comment>
<dbReference type="InterPro" id="IPR051131">
    <property type="entry name" value="NEK_Ser/Thr_kinase_NIMA"/>
</dbReference>
<dbReference type="InterPro" id="IPR000719">
    <property type="entry name" value="Prot_kinase_dom"/>
</dbReference>
<dbReference type="InterPro" id="IPR008405">
    <property type="entry name" value="ApoL"/>
</dbReference>
<keyword evidence="15" id="KW-1185">Reference proteome</keyword>
<dbReference type="GO" id="GO:0008289">
    <property type="term" value="F:lipid binding"/>
    <property type="evidence" value="ECO:0007669"/>
    <property type="project" value="InterPro"/>
</dbReference>
<feature type="domain" description="Protein kinase" evidence="14">
    <location>
        <begin position="41"/>
        <end position="294"/>
    </location>
</feature>
<dbReference type="GO" id="GO:0005576">
    <property type="term" value="C:extracellular region"/>
    <property type="evidence" value="ECO:0007669"/>
    <property type="project" value="InterPro"/>
</dbReference>
<name>A0A6J2VT87_CHACN</name>
<keyword evidence="7" id="KW-0418">Kinase</keyword>
<dbReference type="PANTHER" id="PTHR44899">
    <property type="entry name" value="CAMK FAMILY PROTEIN KINASE"/>
    <property type="match status" value="1"/>
</dbReference>
<dbReference type="PROSITE" id="PS00108">
    <property type="entry name" value="PROTEIN_KINASE_ST"/>
    <property type="match status" value="1"/>
</dbReference>
<dbReference type="Gene3D" id="1.10.510.10">
    <property type="entry name" value="Transferase(Phosphotransferase) domain 1"/>
    <property type="match status" value="2"/>
</dbReference>
<dbReference type="Proteomes" id="UP000504632">
    <property type="component" value="Chromosome 7"/>
</dbReference>
<keyword evidence="13" id="KW-0472">Membrane</keyword>
<dbReference type="FunCoup" id="A0A6J2VT87">
    <property type="interactions" value="20"/>
</dbReference>
<dbReference type="PROSITE" id="PS00107">
    <property type="entry name" value="PROTEIN_KINASE_ATP"/>
    <property type="match status" value="1"/>
</dbReference>
<evidence type="ECO:0000259" key="14">
    <source>
        <dbReference type="PROSITE" id="PS50011"/>
    </source>
</evidence>
<evidence type="ECO:0000256" key="13">
    <source>
        <dbReference type="SAM" id="Phobius"/>
    </source>
</evidence>
<dbReference type="GO" id="GO:0042157">
    <property type="term" value="P:lipoprotein metabolic process"/>
    <property type="evidence" value="ECO:0007669"/>
    <property type="project" value="InterPro"/>
</dbReference>
<keyword evidence="4" id="KW-0723">Serine/threonine-protein kinase</keyword>
<dbReference type="RefSeq" id="XP_030635272.1">
    <property type="nucleotide sequence ID" value="XM_030779412.1"/>
</dbReference>
<comment type="catalytic activity">
    <reaction evidence="9">
        <text>L-threonyl-[protein] + ATP = O-phospho-L-threonyl-[protein] + ADP + H(+)</text>
        <dbReference type="Rhea" id="RHEA:46608"/>
        <dbReference type="Rhea" id="RHEA-COMP:11060"/>
        <dbReference type="Rhea" id="RHEA-COMP:11605"/>
        <dbReference type="ChEBI" id="CHEBI:15378"/>
        <dbReference type="ChEBI" id="CHEBI:30013"/>
        <dbReference type="ChEBI" id="CHEBI:30616"/>
        <dbReference type="ChEBI" id="CHEBI:61977"/>
        <dbReference type="ChEBI" id="CHEBI:456216"/>
        <dbReference type="EC" id="2.7.11.1"/>
    </reaction>
</comment>
<evidence type="ECO:0000256" key="12">
    <source>
        <dbReference type="SAM" id="MobiDB-lite"/>
    </source>
</evidence>
<organism evidence="15 16">
    <name type="scientific">Chanos chanos</name>
    <name type="common">Milkfish</name>
    <name type="synonym">Mugil chanos</name>
    <dbReference type="NCBI Taxonomy" id="29144"/>
    <lineage>
        <taxon>Eukaryota</taxon>
        <taxon>Metazoa</taxon>
        <taxon>Chordata</taxon>
        <taxon>Craniata</taxon>
        <taxon>Vertebrata</taxon>
        <taxon>Euteleostomi</taxon>
        <taxon>Actinopterygii</taxon>
        <taxon>Neopterygii</taxon>
        <taxon>Teleostei</taxon>
        <taxon>Ostariophysi</taxon>
        <taxon>Gonorynchiformes</taxon>
        <taxon>Chanidae</taxon>
        <taxon>Chanos</taxon>
    </lineage>
</organism>
<comment type="catalytic activity">
    <reaction evidence="10">
        <text>L-seryl-[protein] + ATP = O-phospho-L-seryl-[protein] + ADP + H(+)</text>
        <dbReference type="Rhea" id="RHEA:17989"/>
        <dbReference type="Rhea" id="RHEA-COMP:9863"/>
        <dbReference type="Rhea" id="RHEA-COMP:11604"/>
        <dbReference type="ChEBI" id="CHEBI:15378"/>
        <dbReference type="ChEBI" id="CHEBI:29999"/>
        <dbReference type="ChEBI" id="CHEBI:30616"/>
        <dbReference type="ChEBI" id="CHEBI:83421"/>
        <dbReference type="ChEBI" id="CHEBI:456216"/>
        <dbReference type="EC" id="2.7.11.1"/>
    </reaction>
</comment>
<feature type="binding site" evidence="11">
    <location>
        <position position="69"/>
    </location>
    <ligand>
        <name>ATP</name>
        <dbReference type="ChEBI" id="CHEBI:30616"/>
    </ligand>
</feature>
<sequence>MNQSGQPYERLGNPSEPDRDEEPAITPYTETLANILEKHGYSYVRTLGSGRTGRTHLVRCEENDQWVIKEIERSDDEHIRAIQAEEDALRAVGHPYIVLLKESFEENDKTYIVTEYCEGGDLAKKIKEQNGHPFPEDKILYWFVQICLALKYIHERNILHRDIKPHNIFLTGEGYICLGDFGNSRSSATKRLIKFAASLEGFPPSVSDHYSSDLESLIRELLSVNPEDRPSVDEILAKPFLSNIVWKNQRVPEEVESKLRESAESLIPLYNKHFKKLESLVRKWKELTNNLEAFHRGATIGSLSGGVSGAVGSIMTIVGAALAPVTLGASLIVTGVGIGLVAVGGVTGAASSITNMAKQKTLRSDIEKIQNEIKEKSEPIVKCLGELKKYLKKVRRFGTFAQTQAQETPIFDNVLVGARAGRNAVWVGHMAELASIASVAGQAVRAVRVATLVTGAIFLLLDVIFIVKDAREIHEMNNKKDAKDDEIKSNILKTINKMRKAQEEYDTFLKRFKEAKEDLEKYLLCK</sequence>
<dbReference type="EC" id="2.7.11.1" evidence="3"/>
<comment type="similarity">
    <text evidence="2">Belongs to the protein kinase superfamily. NEK Ser/Thr protein kinase family. NIMA subfamily.</text>
</comment>
<dbReference type="PANTHER" id="PTHR44899:SF4">
    <property type="entry name" value="SERINE_THREONINE-PROTEIN KINASE NEK1"/>
    <property type="match status" value="1"/>
</dbReference>
<evidence type="ECO:0000256" key="10">
    <source>
        <dbReference type="ARBA" id="ARBA00048679"/>
    </source>
</evidence>
<accession>A0A6J2VT87</accession>
<reference evidence="16" key="1">
    <citation type="submission" date="2025-08" db="UniProtKB">
        <authorList>
            <consortium name="RefSeq"/>
        </authorList>
    </citation>
    <scope>IDENTIFICATION</scope>
</reference>
<keyword evidence="8 11" id="KW-0067">ATP-binding</keyword>
<evidence type="ECO:0000256" key="5">
    <source>
        <dbReference type="ARBA" id="ARBA00022679"/>
    </source>
</evidence>
<keyword evidence="5" id="KW-0808">Transferase</keyword>
<evidence type="ECO:0000313" key="16">
    <source>
        <dbReference type="RefSeq" id="XP_030635272.1"/>
    </source>
</evidence>
<dbReference type="InParanoid" id="A0A6J2VT87"/>